<accession>A0ABN8Y2M7</accession>
<reference evidence="2" key="1">
    <citation type="submission" date="2023-04" db="EMBL/GenBank/DDBJ databases">
        <authorList>
            <consortium name="ELIXIR-Norway"/>
        </authorList>
    </citation>
    <scope>NUCLEOTIDE SEQUENCE [LARGE SCALE GENOMIC DNA]</scope>
</reference>
<gene>
    <name evidence="2" type="ORF">MRATA1EN1_LOCUS4816</name>
</gene>
<evidence type="ECO:0000256" key="1">
    <source>
        <dbReference type="SAM" id="MobiDB-lite"/>
    </source>
</evidence>
<dbReference type="EMBL" id="OX459949">
    <property type="protein sequence ID" value="CAI9155854.1"/>
    <property type="molecule type" value="Genomic_DNA"/>
</dbReference>
<sequence>MGEDEPFKFNDMATALGLEARFGGGGPLRPLAPAFSSILTLKPKENRSLQTRASGSRTYREDPRAVASSLPARPHSKRRERTGPCLPSPQLREW</sequence>
<name>A0ABN8Y2M7_RANTA</name>
<protein>
    <submittedName>
        <fullName evidence="2">Uncharacterized protein</fullName>
    </submittedName>
</protein>
<organism evidence="2 3">
    <name type="scientific">Rangifer tarandus platyrhynchus</name>
    <name type="common">Svalbard reindeer</name>
    <dbReference type="NCBI Taxonomy" id="3082113"/>
    <lineage>
        <taxon>Eukaryota</taxon>
        <taxon>Metazoa</taxon>
        <taxon>Chordata</taxon>
        <taxon>Craniata</taxon>
        <taxon>Vertebrata</taxon>
        <taxon>Euteleostomi</taxon>
        <taxon>Mammalia</taxon>
        <taxon>Eutheria</taxon>
        <taxon>Laurasiatheria</taxon>
        <taxon>Artiodactyla</taxon>
        <taxon>Ruminantia</taxon>
        <taxon>Pecora</taxon>
        <taxon>Cervidae</taxon>
        <taxon>Odocoileinae</taxon>
        <taxon>Rangifer</taxon>
    </lineage>
</organism>
<keyword evidence="3" id="KW-1185">Reference proteome</keyword>
<dbReference type="Proteomes" id="UP001176941">
    <property type="component" value="Chromosome 13"/>
</dbReference>
<feature type="region of interest" description="Disordered" evidence="1">
    <location>
        <begin position="43"/>
        <end position="94"/>
    </location>
</feature>
<feature type="compositionally biased region" description="Polar residues" evidence="1">
    <location>
        <begin position="48"/>
        <end position="57"/>
    </location>
</feature>
<evidence type="ECO:0000313" key="2">
    <source>
        <dbReference type="EMBL" id="CAI9155854.1"/>
    </source>
</evidence>
<proteinExistence type="predicted"/>
<evidence type="ECO:0000313" key="3">
    <source>
        <dbReference type="Proteomes" id="UP001176941"/>
    </source>
</evidence>